<sequence>MATIRLMHAKLHRVTVTNAKRDYVGSITIDQELLEKVGILPLEEVEIVNISNGNRWSTYALPGEAGTGCICPNGGGALLCQPGDILIIFSYEWCDRTDVLRTGHTARVIVADEQNRCKEFFHQTLTPCENKLLFDPSQAFTVKSDTESASFDLKNCFEYSIGSPKQ</sequence>
<dbReference type="PANTHER" id="PTHR21012:SF0">
    <property type="entry name" value="ASPARTATE 1-DECARBOXYLASE"/>
    <property type="match status" value="1"/>
</dbReference>
<organism evidence="10 11">
    <name type="scientific">Floridaenema aerugineum BLCC-F46</name>
    <dbReference type="NCBI Taxonomy" id="3153654"/>
    <lineage>
        <taxon>Bacteria</taxon>
        <taxon>Bacillati</taxon>
        <taxon>Cyanobacteriota</taxon>
        <taxon>Cyanophyceae</taxon>
        <taxon>Oscillatoriophycideae</taxon>
        <taxon>Aerosakkonematales</taxon>
        <taxon>Aerosakkonemataceae</taxon>
        <taxon>Floridanema</taxon>
        <taxon>Floridanema aerugineum</taxon>
    </lineage>
</organism>
<evidence type="ECO:0000256" key="9">
    <source>
        <dbReference type="HAMAP-Rule" id="MF_00446"/>
    </source>
</evidence>
<keyword evidence="3 9" id="KW-0210">Decarboxylase</keyword>
<dbReference type="HAMAP" id="MF_00446">
    <property type="entry name" value="PanD"/>
    <property type="match status" value="1"/>
</dbReference>
<evidence type="ECO:0000313" key="10">
    <source>
        <dbReference type="EMBL" id="MFB2880568.1"/>
    </source>
</evidence>
<evidence type="ECO:0000256" key="7">
    <source>
        <dbReference type="ARBA" id="ARBA00023270"/>
    </source>
</evidence>
<comment type="PTM">
    <text evidence="9">Is synthesized initially as an inactive proenzyme, which is activated by self-cleavage at a specific serine bond to produce a beta-subunit with a hydroxyl group at its C-terminus and an alpha-subunit with a pyruvoyl group at its N-terminus.</text>
</comment>
<evidence type="ECO:0000256" key="1">
    <source>
        <dbReference type="ARBA" id="ARBA00022490"/>
    </source>
</evidence>
<keyword evidence="5 9" id="KW-0865">Zymogen</keyword>
<feature type="chain" id="PRO_5044939344" description="Aspartate 1-decarboxylase beta chain" evidence="9">
    <location>
        <begin position="1"/>
        <end position="25"/>
    </location>
</feature>
<protein>
    <recommendedName>
        <fullName evidence="9">Aspartate 1-decarboxylase</fullName>
        <ecNumber evidence="9">4.1.1.11</ecNumber>
    </recommendedName>
    <alternativeName>
        <fullName evidence="9">Aspartate alpha-decarboxylase</fullName>
    </alternativeName>
    <component>
        <recommendedName>
            <fullName evidence="9">Aspartate 1-decarboxylase beta chain</fullName>
        </recommendedName>
    </component>
    <component>
        <recommendedName>
            <fullName evidence="9">Aspartate 1-decarboxylase alpha chain</fullName>
        </recommendedName>
    </component>
</protein>
<evidence type="ECO:0000256" key="3">
    <source>
        <dbReference type="ARBA" id="ARBA00022793"/>
    </source>
</evidence>
<evidence type="ECO:0000313" key="11">
    <source>
        <dbReference type="Proteomes" id="UP001576774"/>
    </source>
</evidence>
<dbReference type="Gene3D" id="2.40.40.20">
    <property type="match status" value="1"/>
</dbReference>
<comment type="function">
    <text evidence="9">Catalyzes the pyruvoyl-dependent decarboxylation of aspartate to produce beta-alanine.</text>
</comment>
<accession>A0ABV4XCP8</accession>
<name>A0ABV4XCP8_9CYAN</name>
<dbReference type="InterPro" id="IPR009010">
    <property type="entry name" value="Asp_de-COase-like_dom_sf"/>
</dbReference>
<keyword evidence="11" id="KW-1185">Reference proteome</keyword>
<dbReference type="EMBL" id="JBHFNQ010000206">
    <property type="protein sequence ID" value="MFB2880568.1"/>
    <property type="molecule type" value="Genomic_DNA"/>
</dbReference>
<dbReference type="NCBIfam" id="TIGR00223">
    <property type="entry name" value="panD"/>
    <property type="match status" value="1"/>
</dbReference>
<dbReference type="CDD" id="cd06919">
    <property type="entry name" value="Asp_decarbox"/>
    <property type="match status" value="1"/>
</dbReference>
<dbReference type="Pfam" id="PF02261">
    <property type="entry name" value="Asp_decarbox"/>
    <property type="match status" value="1"/>
</dbReference>
<keyword evidence="2 9" id="KW-0566">Pantothenate biosynthesis</keyword>
<keyword evidence="4 9" id="KW-0068">Autocatalytic cleavage</keyword>
<dbReference type="InterPro" id="IPR003190">
    <property type="entry name" value="Asp_decarbox"/>
</dbReference>
<evidence type="ECO:0000256" key="8">
    <source>
        <dbReference type="ARBA" id="ARBA00023317"/>
    </source>
</evidence>
<keyword evidence="6 9" id="KW-0456">Lyase</keyword>
<feature type="binding site" evidence="9">
    <location>
        <position position="58"/>
    </location>
    <ligand>
        <name>substrate</name>
    </ligand>
</feature>
<comment type="similarity">
    <text evidence="9">Belongs to the PanD family.</text>
</comment>
<keyword evidence="1 9" id="KW-0963">Cytoplasm</keyword>
<evidence type="ECO:0000256" key="4">
    <source>
        <dbReference type="ARBA" id="ARBA00022813"/>
    </source>
</evidence>
<dbReference type="RefSeq" id="WP_413273580.1">
    <property type="nucleotide sequence ID" value="NZ_JBHFNQ010000206.1"/>
</dbReference>
<reference evidence="10 11" key="1">
    <citation type="submission" date="2024-09" db="EMBL/GenBank/DDBJ databases">
        <title>Floridaenema gen nov. (Aerosakkonemataceae, Aerosakkonematales ord. nov., Cyanobacteria) from benthic tropical and subtropical fresh waters, with the description of four new species.</title>
        <authorList>
            <person name="Moretto J.A."/>
            <person name="Berthold D.E."/>
            <person name="Lefler F.W."/>
            <person name="Huang I.-S."/>
            <person name="Laughinghouse H. IV."/>
        </authorList>
    </citation>
    <scope>NUCLEOTIDE SEQUENCE [LARGE SCALE GENOMIC DNA]</scope>
    <source>
        <strain evidence="10 11">BLCC-F46</strain>
    </source>
</reference>
<dbReference type="PANTHER" id="PTHR21012">
    <property type="entry name" value="ASPARTATE 1-DECARBOXYLASE"/>
    <property type="match status" value="1"/>
</dbReference>
<comment type="pathway">
    <text evidence="9">Cofactor biosynthesis; (R)-pantothenate biosynthesis; beta-alanine from L-aspartate: step 1/1.</text>
</comment>
<evidence type="ECO:0000256" key="6">
    <source>
        <dbReference type="ARBA" id="ARBA00023239"/>
    </source>
</evidence>
<keyword evidence="7 9" id="KW-0704">Schiff base</keyword>
<dbReference type="Proteomes" id="UP001576774">
    <property type="component" value="Unassembled WGS sequence"/>
</dbReference>
<comment type="caution">
    <text evidence="9">Lacks conserved residue(s) required for the propagation of feature annotation.</text>
</comment>
<comment type="subcellular location">
    <subcellularLocation>
        <location evidence="9">Cytoplasm</location>
    </subcellularLocation>
</comment>
<evidence type="ECO:0000256" key="2">
    <source>
        <dbReference type="ARBA" id="ARBA00022655"/>
    </source>
</evidence>
<gene>
    <name evidence="9 10" type="primary">panD</name>
    <name evidence="10" type="ORF">ACE1CC_27280</name>
</gene>
<comment type="cofactor">
    <cofactor evidence="9">
        <name>pyruvate</name>
        <dbReference type="ChEBI" id="CHEBI:15361"/>
    </cofactor>
    <text evidence="9">Binds 1 pyruvoyl group covalently per subunit.</text>
</comment>
<comment type="caution">
    <text evidence="10">The sequence shown here is derived from an EMBL/GenBank/DDBJ whole genome shotgun (WGS) entry which is preliminary data.</text>
</comment>
<evidence type="ECO:0000256" key="5">
    <source>
        <dbReference type="ARBA" id="ARBA00023145"/>
    </source>
</evidence>
<proteinExistence type="inferred from homology"/>
<comment type="subunit">
    <text evidence="9">Heterooctamer of four alpha and four beta subunits.</text>
</comment>
<dbReference type="EC" id="4.1.1.11" evidence="9"/>
<feature type="active site" description="Proton donor" evidence="9">
    <location>
        <position position="59"/>
    </location>
</feature>
<comment type="catalytic activity">
    <reaction evidence="9">
        <text>L-aspartate + H(+) = beta-alanine + CO2</text>
        <dbReference type="Rhea" id="RHEA:19497"/>
        <dbReference type="ChEBI" id="CHEBI:15378"/>
        <dbReference type="ChEBI" id="CHEBI:16526"/>
        <dbReference type="ChEBI" id="CHEBI:29991"/>
        <dbReference type="ChEBI" id="CHEBI:57966"/>
        <dbReference type="EC" id="4.1.1.11"/>
    </reaction>
</comment>
<dbReference type="GO" id="GO:0004068">
    <property type="term" value="F:aspartate 1-decarboxylase activity"/>
    <property type="evidence" value="ECO:0007669"/>
    <property type="project" value="UniProtKB-EC"/>
</dbReference>
<feature type="chain" id="PRO_5044939343" description="Aspartate 1-decarboxylase alpha chain" evidence="9">
    <location>
        <begin position="26"/>
        <end position="166"/>
    </location>
</feature>
<dbReference type="SUPFAM" id="SSF50692">
    <property type="entry name" value="ADC-like"/>
    <property type="match status" value="1"/>
</dbReference>
<feature type="modified residue" description="Pyruvic acid (Ser)" evidence="9">
    <location>
        <position position="26"/>
    </location>
</feature>
<feature type="active site" description="Schiff-base intermediate with substrate; via pyruvic acid" evidence="9">
    <location>
        <position position="26"/>
    </location>
</feature>
<keyword evidence="8 9" id="KW-0670">Pyruvate</keyword>